<gene>
    <name evidence="13" type="primary">LOC111133640</name>
</gene>
<dbReference type="GeneID" id="111133640"/>
<dbReference type="OrthoDB" id="429145at2759"/>
<evidence type="ECO:0000256" key="5">
    <source>
        <dbReference type="ARBA" id="ARBA00022525"/>
    </source>
</evidence>
<dbReference type="GO" id="GO:0005886">
    <property type="term" value="C:plasma membrane"/>
    <property type="evidence" value="ECO:0007669"/>
    <property type="project" value="TreeGrafter"/>
</dbReference>
<accession>A0A8B8EEC7</accession>
<dbReference type="SMART" id="SM01057">
    <property type="entry name" value="Carb_anhydrase"/>
    <property type="match status" value="1"/>
</dbReference>
<dbReference type="InterPro" id="IPR036398">
    <property type="entry name" value="CA_dom_sf"/>
</dbReference>
<feature type="domain" description="Alpha-carbonic anhydrase" evidence="11">
    <location>
        <begin position="51"/>
        <end position="203"/>
    </location>
</feature>
<dbReference type="Pfam" id="PF00194">
    <property type="entry name" value="Carb_anhydrase"/>
    <property type="match status" value="1"/>
</dbReference>
<dbReference type="EC" id="4.2.1.1" evidence="4 10"/>
<evidence type="ECO:0000259" key="11">
    <source>
        <dbReference type="PROSITE" id="PS51144"/>
    </source>
</evidence>
<dbReference type="InterPro" id="IPR001148">
    <property type="entry name" value="CA_dom"/>
</dbReference>
<comment type="function">
    <text evidence="1 10">Reversible hydration of carbon dioxide.</text>
</comment>
<evidence type="ECO:0000313" key="12">
    <source>
        <dbReference type="Proteomes" id="UP000694844"/>
    </source>
</evidence>
<dbReference type="PROSITE" id="PS51144">
    <property type="entry name" value="ALPHA_CA_2"/>
    <property type="match status" value="1"/>
</dbReference>
<evidence type="ECO:0000256" key="8">
    <source>
        <dbReference type="ARBA" id="ARBA00023239"/>
    </source>
</evidence>
<evidence type="ECO:0000256" key="9">
    <source>
        <dbReference type="ARBA" id="ARBA00048348"/>
    </source>
</evidence>
<evidence type="ECO:0000256" key="6">
    <source>
        <dbReference type="ARBA" id="ARBA00022723"/>
    </source>
</evidence>
<evidence type="ECO:0000256" key="2">
    <source>
        <dbReference type="ARBA" id="ARBA00004613"/>
    </source>
</evidence>
<dbReference type="PROSITE" id="PS00162">
    <property type="entry name" value="ALPHA_CA_1"/>
    <property type="match status" value="1"/>
</dbReference>
<proteinExistence type="inferred from homology"/>
<dbReference type="GO" id="GO:0004089">
    <property type="term" value="F:carbonate dehydratase activity"/>
    <property type="evidence" value="ECO:0007669"/>
    <property type="project" value="UniProtKB-UniRule"/>
</dbReference>
<dbReference type="GO" id="GO:0005576">
    <property type="term" value="C:extracellular region"/>
    <property type="evidence" value="ECO:0007669"/>
    <property type="project" value="UniProtKB-SubCell"/>
</dbReference>
<dbReference type="PANTHER" id="PTHR18952:SF265">
    <property type="entry name" value="CARBONIC ANHYDRASE"/>
    <property type="match status" value="1"/>
</dbReference>
<dbReference type="KEGG" id="cvn:111133640"/>
<dbReference type="Gene3D" id="3.10.200.10">
    <property type="entry name" value="Alpha carbonic anhydrase"/>
    <property type="match status" value="1"/>
</dbReference>
<evidence type="ECO:0000256" key="1">
    <source>
        <dbReference type="ARBA" id="ARBA00002904"/>
    </source>
</evidence>
<sequence>MNCDLCILLSYMLRMLCQYDSKLVQLSGNQISITPEQRSTQSIQRIMNTNQRWSYEGQTGPDHWPKLFPQCAGQRQSPINIMTTDLHHVTWLPQFEFINYDKLSGDGMTPAFLHLRNNGHTGEVLFLVTASMSIDDDVYIRGSNLGELYRAVEIHFHWGPDNGVGSEHLLDDHHHPLEVHIVHYNTKYRHCLQPNSSQTVWQS</sequence>
<dbReference type="InterPro" id="IPR023561">
    <property type="entry name" value="Carbonic_anhydrase_a-class"/>
</dbReference>
<dbReference type="PANTHER" id="PTHR18952">
    <property type="entry name" value="CARBONIC ANHYDRASE"/>
    <property type="match status" value="1"/>
</dbReference>
<evidence type="ECO:0000256" key="4">
    <source>
        <dbReference type="ARBA" id="ARBA00012925"/>
    </source>
</evidence>
<name>A0A8B8EEC7_CRAVI</name>
<keyword evidence="12" id="KW-1185">Reference proteome</keyword>
<evidence type="ECO:0000256" key="3">
    <source>
        <dbReference type="ARBA" id="ARBA00010718"/>
    </source>
</evidence>
<dbReference type="InterPro" id="IPR018338">
    <property type="entry name" value="Carbonic_anhydrase_a-class_CS"/>
</dbReference>
<dbReference type="AlphaFoldDB" id="A0A8B8EEC7"/>
<comment type="subcellular location">
    <subcellularLocation>
        <location evidence="2">Secreted</location>
    </subcellularLocation>
</comment>
<keyword evidence="6 10" id="KW-0479">Metal-binding</keyword>
<dbReference type="RefSeq" id="XP_022337873.1">
    <property type="nucleotide sequence ID" value="XM_022482165.1"/>
</dbReference>
<keyword evidence="8 10" id="KW-0456">Lyase</keyword>
<dbReference type="GO" id="GO:0008270">
    <property type="term" value="F:zinc ion binding"/>
    <property type="evidence" value="ECO:0007669"/>
    <property type="project" value="UniProtKB-UniRule"/>
</dbReference>
<evidence type="ECO:0000313" key="13">
    <source>
        <dbReference type="RefSeq" id="XP_022337873.1"/>
    </source>
</evidence>
<evidence type="ECO:0000256" key="10">
    <source>
        <dbReference type="RuleBase" id="RU367011"/>
    </source>
</evidence>
<evidence type="ECO:0000256" key="7">
    <source>
        <dbReference type="ARBA" id="ARBA00022833"/>
    </source>
</evidence>
<keyword evidence="5" id="KW-0964">Secreted</keyword>
<reference evidence="13" key="1">
    <citation type="submission" date="2025-08" db="UniProtKB">
        <authorList>
            <consortium name="RefSeq"/>
        </authorList>
    </citation>
    <scope>IDENTIFICATION</scope>
    <source>
        <tissue evidence="13">Whole sample</tissue>
    </source>
</reference>
<dbReference type="SUPFAM" id="SSF51069">
    <property type="entry name" value="Carbonic anhydrase"/>
    <property type="match status" value="1"/>
</dbReference>
<comment type="catalytic activity">
    <reaction evidence="9 10">
        <text>hydrogencarbonate + H(+) = CO2 + H2O</text>
        <dbReference type="Rhea" id="RHEA:10748"/>
        <dbReference type="ChEBI" id="CHEBI:15377"/>
        <dbReference type="ChEBI" id="CHEBI:15378"/>
        <dbReference type="ChEBI" id="CHEBI:16526"/>
        <dbReference type="ChEBI" id="CHEBI:17544"/>
        <dbReference type="EC" id="4.2.1.1"/>
    </reaction>
</comment>
<protein>
    <recommendedName>
        <fullName evidence="4 10">Carbonic anhydrase</fullName>
        <ecNumber evidence="4 10">4.2.1.1</ecNumber>
    </recommendedName>
</protein>
<comment type="cofactor">
    <cofactor evidence="10">
        <name>Zn(2+)</name>
        <dbReference type="ChEBI" id="CHEBI:29105"/>
    </cofactor>
</comment>
<organism evidence="12 13">
    <name type="scientific">Crassostrea virginica</name>
    <name type="common">Eastern oyster</name>
    <dbReference type="NCBI Taxonomy" id="6565"/>
    <lineage>
        <taxon>Eukaryota</taxon>
        <taxon>Metazoa</taxon>
        <taxon>Spiralia</taxon>
        <taxon>Lophotrochozoa</taxon>
        <taxon>Mollusca</taxon>
        <taxon>Bivalvia</taxon>
        <taxon>Autobranchia</taxon>
        <taxon>Pteriomorphia</taxon>
        <taxon>Ostreida</taxon>
        <taxon>Ostreoidea</taxon>
        <taxon>Ostreidae</taxon>
        <taxon>Crassostrea</taxon>
    </lineage>
</organism>
<dbReference type="Proteomes" id="UP000694844">
    <property type="component" value="Chromosome 5"/>
</dbReference>
<comment type="similarity">
    <text evidence="3 10">Belongs to the alpha-carbonic anhydrase family.</text>
</comment>
<keyword evidence="7 10" id="KW-0862">Zinc</keyword>